<dbReference type="EC" id="2.7.7.87" evidence="9"/>
<proteinExistence type="inferred from homology"/>
<comment type="function">
    <text evidence="9">Required for the formation of a threonylcarbamoyl group on adenosine at position 37 (t(6)A37) in tRNAs that read codons beginning with adenine. Catalyzes the conversion of L-threonine, HCO(3)(-)/CO(2) and ATP to give threonylcarbamoyl-AMP (TC-AMP) as the acyladenylate intermediate, with the release of diphosphate.</text>
</comment>
<keyword evidence="7 9" id="KW-0067">ATP-binding</keyword>
<evidence type="ECO:0000313" key="11">
    <source>
        <dbReference type="EMBL" id="HIX61886.1"/>
    </source>
</evidence>
<dbReference type="SUPFAM" id="SSF55821">
    <property type="entry name" value="YrdC/RibB"/>
    <property type="match status" value="1"/>
</dbReference>
<dbReference type="EMBL" id="DXFC01000193">
    <property type="protein sequence ID" value="HIX61886.1"/>
    <property type="molecule type" value="Genomic_DNA"/>
</dbReference>
<comment type="subcellular location">
    <subcellularLocation>
        <location evidence="1 9">Cytoplasm</location>
    </subcellularLocation>
</comment>
<dbReference type="GO" id="GO:0000049">
    <property type="term" value="F:tRNA binding"/>
    <property type="evidence" value="ECO:0007669"/>
    <property type="project" value="TreeGrafter"/>
</dbReference>
<keyword evidence="3 9" id="KW-0808">Transferase</keyword>
<comment type="catalytic activity">
    <reaction evidence="8 9">
        <text>L-threonine + hydrogencarbonate + ATP = L-threonylcarbamoyladenylate + diphosphate + H2O</text>
        <dbReference type="Rhea" id="RHEA:36407"/>
        <dbReference type="ChEBI" id="CHEBI:15377"/>
        <dbReference type="ChEBI" id="CHEBI:17544"/>
        <dbReference type="ChEBI" id="CHEBI:30616"/>
        <dbReference type="ChEBI" id="CHEBI:33019"/>
        <dbReference type="ChEBI" id="CHEBI:57926"/>
        <dbReference type="ChEBI" id="CHEBI:73682"/>
        <dbReference type="EC" id="2.7.7.87"/>
    </reaction>
</comment>
<dbReference type="InterPro" id="IPR050156">
    <property type="entry name" value="TC-AMP_synthase_SUA5"/>
</dbReference>
<keyword evidence="4 9" id="KW-0819">tRNA processing</keyword>
<keyword evidence="6 9" id="KW-0547">Nucleotide-binding</keyword>
<dbReference type="HAMAP" id="MF_01852">
    <property type="entry name" value="TsaC"/>
    <property type="match status" value="1"/>
</dbReference>
<dbReference type="GO" id="GO:0005737">
    <property type="term" value="C:cytoplasm"/>
    <property type="evidence" value="ECO:0007669"/>
    <property type="project" value="UniProtKB-SubCell"/>
</dbReference>
<evidence type="ECO:0000256" key="9">
    <source>
        <dbReference type="HAMAP-Rule" id="MF_01852"/>
    </source>
</evidence>
<dbReference type="InterPro" id="IPR017945">
    <property type="entry name" value="DHBP_synth_RibB-like_a/b_dom"/>
</dbReference>
<evidence type="ECO:0000259" key="10">
    <source>
        <dbReference type="PROSITE" id="PS51163"/>
    </source>
</evidence>
<dbReference type="GO" id="GO:0061710">
    <property type="term" value="F:L-threonylcarbamoyladenylate synthase"/>
    <property type="evidence" value="ECO:0007669"/>
    <property type="project" value="UniProtKB-EC"/>
</dbReference>
<dbReference type="Pfam" id="PF01300">
    <property type="entry name" value="Sua5_yciO_yrdC"/>
    <property type="match status" value="1"/>
</dbReference>
<evidence type="ECO:0000256" key="6">
    <source>
        <dbReference type="ARBA" id="ARBA00022741"/>
    </source>
</evidence>
<feature type="domain" description="YrdC-like" evidence="10">
    <location>
        <begin position="14"/>
        <end position="195"/>
    </location>
</feature>
<evidence type="ECO:0000256" key="1">
    <source>
        <dbReference type="ARBA" id="ARBA00004496"/>
    </source>
</evidence>
<evidence type="ECO:0000256" key="2">
    <source>
        <dbReference type="ARBA" id="ARBA00022490"/>
    </source>
</evidence>
<evidence type="ECO:0000256" key="7">
    <source>
        <dbReference type="ARBA" id="ARBA00022840"/>
    </source>
</evidence>
<dbReference type="GO" id="GO:0005524">
    <property type="term" value="F:ATP binding"/>
    <property type="evidence" value="ECO:0007669"/>
    <property type="project" value="UniProtKB-UniRule"/>
</dbReference>
<evidence type="ECO:0000313" key="12">
    <source>
        <dbReference type="Proteomes" id="UP000824248"/>
    </source>
</evidence>
<reference evidence="11" key="2">
    <citation type="submission" date="2021-04" db="EMBL/GenBank/DDBJ databases">
        <authorList>
            <person name="Gilroy R."/>
        </authorList>
    </citation>
    <scope>NUCLEOTIDE SEQUENCE</scope>
    <source>
        <strain evidence="11">1193</strain>
    </source>
</reference>
<dbReference type="PANTHER" id="PTHR17490">
    <property type="entry name" value="SUA5"/>
    <property type="match status" value="1"/>
</dbReference>
<dbReference type="AlphaFoldDB" id="A0A9D2B646"/>
<dbReference type="GO" id="GO:0003725">
    <property type="term" value="F:double-stranded RNA binding"/>
    <property type="evidence" value="ECO:0007669"/>
    <property type="project" value="InterPro"/>
</dbReference>
<keyword evidence="5 9" id="KW-0548">Nucleotidyltransferase</keyword>
<comment type="caution">
    <text evidence="11">The sequence shown here is derived from an EMBL/GenBank/DDBJ whole genome shotgun (WGS) entry which is preliminary data.</text>
</comment>
<keyword evidence="2 9" id="KW-0963">Cytoplasm</keyword>
<dbReference type="Proteomes" id="UP000824248">
    <property type="component" value="Unassembled WGS sequence"/>
</dbReference>
<dbReference type="InterPro" id="IPR023535">
    <property type="entry name" value="TC-AMP_synthase"/>
</dbReference>
<evidence type="ECO:0000256" key="3">
    <source>
        <dbReference type="ARBA" id="ARBA00022679"/>
    </source>
</evidence>
<evidence type="ECO:0000256" key="5">
    <source>
        <dbReference type="ARBA" id="ARBA00022695"/>
    </source>
</evidence>
<reference evidence="11" key="1">
    <citation type="journal article" date="2021" name="PeerJ">
        <title>Extensive microbial diversity within the chicken gut microbiome revealed by metagenomics and culture.</title>
        <authorList>
            <person name="Gilroy R."/>
            <person name="Ravi A."/>
            <person name="Getino M."/>
            <person name="Pursley I."/>
            <person name="Horton D.L."/>
            <person name="Alikhan N.F."/>
            <person name="Baker D."/>
            <person name="Gharbi K."/>
            <person name="Hall N."/>
            <person name="Watson M."/>
            <person name="Adriaenssens E.M."/>
            <person name="Foster-Nyarko E."/>
            <person name="Jarju S."/>
            <person name="Secka A."/>
            <person name="Antonio M."/>
            <person name="Oren A."/>
            <person name="Chaudhuri R.R."/>
            <person name="La Ragione R."/>
            <person name="Hildebrand F."/>
            <person name="Pallen M.J."/>
        </authorList>
    </citation>
    <scope>NUCLEOTIDE SEQUENCE</scope>
    <source>
        <strain evidence="11">1193</strain>
    </source>
</reference>
<accession>A0A9D2B646</accession>
<protein>
    <recommendedName>
        <fullName evidence="9">Threonylcarbamoyl-AMP synthase</fullName>
        <shortName evidence="9">TC-AMP synthase</shortName>
        <ecNumber evidence="9">2.7.7.87</ecNumber>
    </recommendedName>
    <alternativeName>
        <fullName evidence="9">L-threonylcarbamoyladenylate synthase</fullName>
    </alternativeName>
    <alternativeName>
        <fullName evidence="9">t(6)A37 threonylcarbamoyladenosine biosynthesis protein TsaC</fullName>
    </alternativeName>
    <alternativeName>
        <fullName evidence="9">tRNA threonylcarbamoyladenosine biosynthesis protein TsaC</fullName>
    </alternativeName>
</protein>
<dbReference type="InterPro" id="IPR006070">
    <property type="entry name" value="Sua5-like_dom"/>
</dbReference>
<gene>
    <name evidence="9" type="primary">tsaC</name>
    <name evidence="11" type="ORF">H9854_06605</name>
</gene>
<evidence type="ECO:0000256" key="8">
    <source>
        <dbReference type="ARBA" id="ARBA00048366"/>
    </source>
</evidence>
<dbReference type="Gene3D" id="3.90.870.10">
    <property type="entry name" value="DHBP synthase"/>
    <property type="match status" value="1"/>
</dbReference>
<name>A0A9D2B646_9GAMM</name>
<evidence type="ECO:0000256" key="4">
    <source>
        <dbReference type="ARBA" id="ARBA00022694"/>
    </source>
</evidence>
<dbReference type="GO" id="GO:0006450">
    <property type="term" value="P:regulation of translational fidelity"/>
    <property type="evidence" value="ECO:0007669"/>
    <property type="project" value="TreeGrafter"/>
</dbReference>
<dbReference type="PROSITE" id="PS51163">
    <property type="entry name" value="YRDC"/>
    <property type="match status" value="1"/>
</dbReference>
<comment type="similarity">
    <text evidence="9">Belongs to the SUA5 family. TsaC subfamily.</text>
</comment>
<organism evidence="11 12">
    <name type="scientific">Candidatus Halomonas stercoripullorum</name>
    <dbReference type="NCBI Taxonomy" id="2838617"/>
    <lineage>
        <taxon>Bacteria</taxon>
        <taxon>Pseudomonadati</taxon>
        <taxon>Pseudomonadota</taxon>
        <taxon>Gammaproteobacteria</taxon>
        <taxon>Oceanospirillales</taxon>
        <taxon>Halomonadaceae</taxon>
        <taxon>Halomonas</taxon>
    </lineage>
</organism>
<dbReference type="PANTHER" id="PTHR17490:SF18">
    <property type="entry name" value="THREONYLCARBAMOYL-AMP SYNTHASE"/>
    <property type="match status" value="1"/>
</dbReference>
<dbReference type="GO" id="GO:0002949">
    <property type="term" value="P:tRNA threonylcarbamoyladenosine modification"/>
    <property type="evidence" value="ECO:0007669"/>
    <property type="project" value="UniProtKB-UniRule"/>
</dbReference>
<sequence length="195" mass="20260">MCPVFPAGAALTVTDTLETAVAALRAGGVIAYPTEGVWGLGCDPDNDAAVECLLRLKRRDPAKGLIMVAATIEQFAPWLEGLAPELHARLAASWPGPNTWLVPDNGRTSSRVRGEHDCVALRVSDHPGVVALCQAFGGPLVSTSANQANEPAAMSAEEVQAIFGTALNAIVTGELGGLKRPSTIRDLASGQVLRA</sequence>